<dbReference type="KEGG" id="sus:Acid_5892"/>
<evidence type="ECO:0000256" key="3">
    <source>
        <dbReference type="ARBA" id="ARBA00022723"/>
    </source>
</evidence>
<dbReference type="SMART" id="SM00729">
    <property type="entry name" value="Elp3"/>
    <property type="match status" value="1"/>
</dbReference>
<evidence type="ECO:0000313" key="7">
    <source>
        <dbReference type="EMBL" id="ABJ86834.1"/>
    </source>
</evidence>
<dbReference type="InterPro" id="IPR013785">
    <property type="entry name" value="Aldolase_TIM"/>
</dbReference>
<dbReference type="AlphaFoldDB" id="Q01U36"/>
<dbReference type="GO" id="GO:0046872">
    <property type="term" value="F:metal ion binding"/>
    <property type="evidence" value="ECO:0007669"/>
    <property type="project" value="UniProtKB-KW"/>
</dbReference>
<accession>Q01U36</accession>
<dbReference type="SUPFAM" id="SSF52242">
    <property type="entry name" value="Cobalamin (vitamin B12)-binding domain"/>
    <property type="match status" value="1"/>
</dbReference>
<dbReference type="STRING" id="234267.Acid_5892"/>
<dbReference type="GO" id="GO:0005829">
    <property type="term" value="C:cytosol"/>
    <property type="evidence" value="ECO:0007669"/>
    <property type="project" value="TreeGrafter"/>
</dbReference>
<dbReference type="SUPFAM" id="SSF102114">
    <property type="entry name" value="Radical SAM enzymes"/>
    <property type="match status" value="1"/>
</dbReference>
<dbReference type="Pfam" id="PF04055">
    <property type="entry name" value="Radical_SAM"/>
    <property type="match status" value="1"/>
</dbReference>
<sequence>MAIHPKGTRARVLFSSVFGPYAQDDEFGSRKINPMELYHNQVTREQGPFSLRMFHRSWGILMIQKNISAPTTVLDFPTREAFAQELRENQYDIVGISSIIVNVGKVREMCRMVRELSPQSTIVVGGHVAALPEIESLVDADHVVKGDGIAWMRRFLGEDESAPIRHPEIVSGFGTRSLGMKMPVTKGTTAATIIPSVGCPMGCNFCTTSAFFGGKGKYLNFYNTGAELYGVMLEMERKLDVKSFFMMDENFLLHKRRAMELLKFMQAENKAWSLYVFSSANAISQYTMRELVELGVSWIWMGLESPQSSYIKLKDADTIALTRELRKHGIKLLGSTIVGLEHHTPANIESEIEHAVAHDTDFHQFMLYTPVPGTPLFFEMQEQGRMLPGVSLADIHGQHAFNFQHAAISKEQSKHWLDYAFRRDYERNGPSIYRICRTTLDGWKRYGRDADLRVRARFAREARALSDGYSAALWAMEHHLASQGAPVAARIRMLRREIGREFGWFSRLATSVVGPILLWTTRREERRLAGGQTYEPPTIIERRNWTAPAALPTVAPLVPEPELTTSAGD</sequence>
<name>Q01U36_SOLUE</name>
<dbReference type="PANTHER" id="PTHR43409">
    <property type="entry name" value="ANAEROBIC MAGNESIUM-PROTOPORPHYRIN IX MONOMETHYL ESTER CYCLASE-RELATED"/>
    <property type="match status" value="1"/>
</dbReference>
<dbReference type="PANTHER" id="PTHR43409:SF7">
    <property type="entry name" value="BLL1977 PROTEIN"/>
    <property type="match status" value="1"/>
</dbReference>
<keyword evidence="5" id="KW-0411">Iron-sulfur</keyword>
<dbReference type="SFLD" id="SFLDS00029">
    <property type="entry name" value="Radical_SAM"/>
    <property type="match status" value="1"/>
</dbReference>
<dbReference type="PROSITE" id="PS51918">
    <property type="entry name" value="RADICAL_SAM"/>
    <property type="match status" value="1"/>
</dbReference>
<dbReference type="EMBL" id="CP000473">
    <property type="protein sequence ID" value="ABJ86834.1"/>
    <property type="molecule type" value="Genomic_DNA"/>
</dbReference>
<evidence type="ECO:0000259" key="6">
    <source>
        <dbReference type="PROSITE" id="PS51918"/>
    </source>
</evidence>
<gene>
    <name evidence="7" type="ordered locus">Acid_5892</name>
</gene>
<dbReference type="InterPro" id="IPR036724">
    <property type="entry name" value="Cobalamin-bd_sf"/>
</dbReference>
<dbReference type="GO" id="GO:0051536">
    <property type="term" value="F:iron-sulfur cluster binding"/>
    <property type="evidence" value="ECO:0007669"/>
    <property type="project" value="UniProtKB-KW"/>
</dbReference>
<organism evidence="7">
    <name type="scientific">Solibacter usitatus (strain Ellin6076)</name>
    <dbReference type="NCBI Taxonomy" id="234267"/>
    <lineage>
        <taxon>Bacteria</taxon>
        <taxon>Pseudomonadati</taxon>
        <taxon>Acidobacteriota</taxon>
        <taxon>Terriglobia</taxon>
        <taxon>Bryobacterales</taxon>
        <taxon>Solibacteraceae</taxon>
        <taxon>Candidatus Solibacter</taxon>
    </lineage>
</organism>
<dbReference type="InParanoid" id="Q01U36"/>
<dbReference type="GO" id="GO:0031419">
    <property type="term" value="F:cobalamin binding"/>
    <property type="evidence" value="ECO:0007669"/>
    <property type="project" value="InterPro"/>
</dbReference>
<dbReference type="InterPro" id="IPR006158">
    <property type="entry name" value="Cobalamin-bd"/>
</dbReference>
<keyword evidence="4" id="KW-0408">Iron</keyword>
<dbReference type="HOGENOM" id="CLU_509712_0_0_0"/>
<dbReference type="CDD" id="cd01335">
    <property type="entry name" value="Radical_SAM"/>
    <property type="match status" value="1"/>
</dbReference>
<evidence type="ECO:0000256" key="1">
    <source>
        <dbReference type="ARBA" id="ARBA00001966"/>
    </source>
</evidence>
<dbReference type="Gene3D" id="3.40.50.280">
    <property type="entry name" value="Cobalamin-binding domain"/>
    <property type="match status" value="1"/>
</dbReference>
<dbReference type="OrthoDB" id="100851at2"/>
<protein>
    <submittedName>
        <fullName evidence="7">Radical SAM domain protein</fullName>
    </submittedName>
</protein>
<dbReference type="Pfam" id="PF02310">
    <property type="entry name" value="B12-binding"/>
    <property type="match status" value="1"/>
</dbReference>
<keyword evidence="2" id="KW-0949">S-adenosyl-L-methionine</keyword>
<dbReference type="eggNOG" id="COG1032">
    <property type="taxonomic scope" value="Bacteria"/>
</dbReference>
<dbReference type="Gene3D" id="3.20.20.70">
    <property type="entry name" value="Aldolase class I"/>
    <property type="match status" value="1"/>
</dbReference>
<reference evidence="7" key="1">
    <citation type="submission" date="2006-10" db="EMBL/GenBank/DDBJ databases">
        <title>Complete sequence of Solibacter usitatus Ellin6076.</title>
        <authorList>
            <consortium name="US DOE Joint Genome Institute"/>
            <person name="Copeland A."/>
            <person name="Lucas S."/>
            <person name="Lapidus A."/>
            <person name="Barry K."/>
            <person name="Detter J.C."/>
            <person name="Glavina del Rio T."/>
            <person name="Hammon N."/>
            <person name="Israni S."/>
            <person name="Dalin E."/>
            <person name="Tice H."/>
            <person name="Pitluck S."/>
            <person name="Thompson L.S."/>
            <person name="Brettin T."/>
            <person name="Bruce D."/>
            <person name="Han C."/>
            <person name="Tapia R."/>
            <person name="Gilna P."/>
            <person name="Schmutz J."/>
            <person name="Larimer F."/>
            <person name="Land M."/>
            <person name="Hauser L."/>
            <person name="Kyrpides N."/>
            <person name="Mikhailova N."/>
            <person name="Janssen P.H."/>
            <person name="Kuske C.R."/>
            <person name="Richardson P."/>
        </authorList>
    </citation>
    <scope>NUCLEOTIDE SEQUENCE</scope>
    <source>
        <strain evidence="7">Ellin6076</strain>
    </source>
</reference>
<dbReference type="GO" id="GO:0003824">
    <property type="term" value="F:catalytic activity"/>
    <property type="evidence" value="ECO:0007669"/>
    <property type="project" value="InterPro"/>
</dbReference>
<dbReference type="InterPro" id="IPR058240">
    <property type="entry name" value="rSAM_sf"/>
</dbReference>
<dbReference type="SFLD" id="SFLDG01082">
    <property type="entry name" value="B12-binding_domain_containing"/>
    <property type="match status" value="1"/>
</dbReference>
<keyword evidence="3" id="KW-0479">Metal-binding</keyword>
<evidence type="ECO:0000256" key="4">
    <source>
        <dbReference type="ARBA" id="ARBA00023004"/>
    </source>
</evidence>
<evidence type="ECO:0000256" key="2">
    <source>
        <dbReference type="ARBA" id="ARBA00022691"/>
    </source>
</evidence>
<proteinExistence type="predicted"/>
<dbReference type="InterPro" id="IPR007197">
    <property type="entry name" value="rSAM"/>
</dbReference>
<dbReference type="InterPro" id="IPR051198">
    <property type="entry name" value="BchE-like"/>
</dbReference>
<comment type="cofactor">
    <cofactor evidence="1">
        <name>[4Fe-4S] cluster</name>
        <dbReference type="ChEBI" id="CHEBI:49883"/>
    </cofactor>
</comment>
<feature type="domain" description="Radical SAM core" evidence="6">
    <location>
        <begin position="185"/>
        <end position="406"/>
    </location>
</feature>
<dbReference type="InterPro" id="IPR006638">
    <property type="entry name" value="Elp3/MiaA/NifB-like_rSAM"/>
</dbReference>
<evidence type="ECO:0000256" key="5">
    <source>
        <dbReference type="ARBA" id="ARBA00023014"/>
    </source>
</evidence>